<evidence type="ECO:0008006" key="5">
    <source>
        <dbReference type="Google" id="ProtNLM"/>
    </source>
</evidence>
<name>A0A118HQL0_9BURK</name>
<dbReference type="Gene3D" id="1.20.1600.10">
    <property type="entry name" value="Outer membrane efflux proteins (OEP)"/>
    <property type="match status" value="1"/>
</dbReference>
<dbReference type="Pfam" id="PF02321">
    <property type="entry name" value="OEP"/>
    <property type="match status" value="2"/>
</dbReference>
<evidence type="ECO:0000313" key="3">
    <source>
        <dbReference type="EMBL" id="KVG62568.1"/>
    </source>
</evidence>
<dbReference type="OrthoDB" id="188180at2"/>
<reference evidence="3 4" key="1">
    <citation type="submission" date="2015-11" db="EMBL/GenBank/DDBJ databases">
        <title>Expanding the genomic diversity of Burkholderia species for the development of highly accurate diagnostics.</title>
        <authorList>
            <person name="Sahl J."/>
            <person name="Keim P."/>
            <person name="Wagner D."/>
        </authorList>
    </citation>
    <scope>NUCLEOTIDE SEQUENCE [LARGE SCALE GENOMIC DNA]</scope>
    <source>
        <strain evidence="3 4">MSMB2036</strain>
    </source>
</reference>
<dbReference type="GO" id="GO:0015562">
    <property type="term" value="F:efflux transmembrane transporter activity"/>
    <property type="evidence" value="ECO:0007669"/>
    <property type="project" value="InterPro"/>
</dbReference>
<dbReference type="Proteomes" id="UP000064029">
    <property type="component" value="Unassembled WGS sequence"/>
</dbReference>
<evidence type="ECO:0000256" key="1">
    <source>
        <dbReference type="ARBA" id="ARBA00007613"/>
    </source>
</evidence>
<keyword evidence="2" id="KW-0175">Coiled coil</keyword>
<dbReference type="InterPro" id="IPR010131">
    <property type="entry name" value="MdtP/NodT-like"/>
</dbReference>
<gene>
    <name evidence="3" type="ORF">WJ33_29460</name>
</gene>
<evidence type="ECO:0000256" key="2">
    <source>
        <dbReference type="SAM" id="Coils"/>
    </source>
</evidence>
<dbReference type="PANTHER" id="PTHR30203">
    <property type="entry name" value="OUTER MEMBRANE CATION EFFLUX PROTEIN"/>
    <property type="match status" value="1"/>
</dbReference>
<evidence type="ECO:0000313" key="4">
    <source>
        <dbReference type="Proteomes" id="UP000064029"/>
    </source>
</evidence>
<proteinExistence type="inferred from homology"/>
<dbReference type="InterPro" id="IPR003423">
    <property type="entry name" value="OMP_efflux"/>
</dbReference>
<sequence length="492" mass="54239">MHKHVRLLAGLLVILIHGKTWSAERLEPSQATMGHTRSVSLNGETVDVSLQDAVFLALRGNRQIRSAYLGRIAQKFDLRVAEDRFTPKLVLAGQYSSARNQDGNASQGALTPTATLLSKVGTQFSLSWTSLFSRIGNNGRFQDDGVTFQIIQPLLRGAGSDIATAPVRLARLAEERNKLDLQSAVSRTVTQTVIAYREVLRAQAQLQITRDALARSEKLLEMNRALIAAGRMAAVDIVQTEANVATQELDVEEAQNRLASSRATLLQLIGVDLTTRIRASDDMRAETTAIGLAQAEDVALSHQPDYLKQLIAQEEAKINLAVAKNNRLWDVSLVAGAGQGRDRVAGDFGAFSNRHWQGYVGVQVQIPIGDLTLRQADVHAAVGVETTNVQAAESEVRLRKDVDDAVRDVLSRWRQYQISQRALDLSRRTLEIEHEKLQVGRSSNFQVLSFETALRSAENARLNALIGYLNAQTELDQRLGMTLHSWDISLND</sequence>
<feature type="coiled-coil region" evidence="2">
    <location>
        <begin position="237"/>
        <end position="264"/>
    </location>
</feature>
<accession>A0A118HQL0</accession>
<protein>
    <recommendedName>
        <fullName evidence="5">TolC family protein</fullName>
    </recommendedName>
</protein>
<dbReference type="PANTHER" id="PTHR30203:SF30">
    <property type="entry name" value="OUTER MEMBRANE PROTEIN-RELATED"/>
    <property type="match status" value="1"/>
</dbReference>
<dbReference type="SUPFAM" id="SSF56954">
    <property type="entry name" value="Outer membrane efflux proteins (OEP)"/>
    <property type="match status" value="1"/>
</dbReference>
<dbReference type="EMBL" id="LOXM01000171">
    <property type="protein sequence ID" value="KVG62568.1"/>
    <property type="molecule type" value="Genomic_DNA"/>
</dbReference>
<dbReference type="AlphaFoldDB" id="A0A118HQL0"/>
<organism evidence="3 4">
    <name type="scientific">Burkholderia ubonensis</name>
    <dbReference type="NCBI Taxonomy" id="101571"/>
    <lineage>
        <taxon>Bacteria</taxon>
        <taxon>Pseudomonadati</taxon>
        <taxon>Pseudomonadota</taxon>
        <taxon>Betaproteobacteria</taxon>
        <taxon>Burkholderiales</taxon>
        <taxon>Burkholderiaceae</taxon>
        <taxon>Burkholderia</taxon>
        <taxon>Burkholderia cepacia complex</taxon>
    </lineage>
</organism>
<dbReference type="RefSeq" id="WP_059754270.1">
    <property type="nucleotide sequence ID" value="NZ_CP013416.1"/>
</dbReference>
<comment type="similarity">
    <text evidence="1">Belongs to the outer membrane factor (OMF) (TC 1.B.17) family.</text>
</comment>
<comment type="caution">
    <text evidence="3">The sequence shown here is derived from an EMBL/GenBank/DDBJ whole genome shotgun (WGS) entry which is preliminary data.</text>
</comment>